<dbReference type="EMBL" id="SJPN01000003">
    <property type="protein sequence ID" value="TWU04767.1"/>
    <property type="molecule type" value="Genomic_DNA"/>
</dbReference>
<sequence length="95" mass="10857">MLQLLRDTRTARSDGEISDAEREQLAGRVDAVLESANVPQAERDAVREDIESIIDASGITQEDIQTIAEDVNAIRTEFWNNHDRLRDRIVRPSRR</sequence>
<feature type="region of interest" description="Disordered" evidence="1">
    <location>
        <begin position="1"/>
        <end position="21"/>
    </location>
</feature>
<gene>
    <name evidence="2" type="ORF">Pla52n_28110</name>
</gene>
<dbReference type="RefSeq" id="WP_146520130.1">
    <property type="nucleotide sequence ID" value="NZ_CP151726.1"/>
</dbReference>
<organism evidence="2 3">
    <name type="scientific">Stieleria varia</name>
    <dbReference type="NCBI Taxonomy" id="2528005"/>
    <lineage>
        <taxon>Bacteria</taxon>
        <taxon>Pseudomonadati</taxon>
        <taxon>Planctomycetota</taxon>
        <taxon>Planctomycetia</taxon>
        <taxon>Pirellulales</taxon>
        <taxon>Pirellulaceae</taxon>
        <taxon>Stieleria</taxon>
    </lineage>
</organism>
<keyword evidence="3" id="KW-1185">Reference proteome</keyword>
<dbReference type="AlphaFoldDB" id="A0A5C6AZ62"/>
<proteinExistence type="predicted"/>
<dbReference type="Proteomes" id="UP000320176">
    <property type="component" value="Unassembled WGS sequence"/>
</dbReference>
<name>A0A5C6AZ62_9BACT</name>
<reference evidence="2 3" key="1">
    <citation type="submission" date="2019-02" db="EMBL/GenBank/DDBJ databases">
        <title>Deep-cultivation of Planctomycetes and their phenomic and genomic characterization uncovers novel biology.</title>
        <authorList>
            <person name="Wiegand S."/>
            <person name="Jogler M."/>
            <person name="Boedeker C."/>
            <person name="Pinto D."/>
            <person name="Vollmers J."/>
            <person name="Rivas-Marin E."/>
            <person name="Kohn T."/>
            <person name="Peeters S.H."/>
            <person name="Heuer A."/>
            <person name="Rast P."/>
            <person name="Oberbeckmann S."/>
            <person name="Bunk B."/>
            <person name="Jeske O."/>
            <person name="Meyerdierks A."/>
            <person name="Storesund J.E."/>
            <person name="Kallscheuer N."/>
            <person name="Luecker S."/>
            <person name="Lage O.M."/>
            <person name="Pohl T."/>
            <person name="Merkel B.J."/>
            <person name="Hornburger P."/>
            <person name="Mueller R.-W."/>
            <person name="Bruemmer F."/>
            <person name="Labrenz M."/>
            <person name="Spormann A.M."/>
            <person name="Op Den Camp H."/>
            <person name="Overmann J."/>
            <person name="Amann R."/>
            <person name="Jetten M.S.M."/>
            <person name="Mascher T."/>
            <person name="Medema M.H."/>
            <person name="Devos D.P."/>
            <person name="Kaster A.-K."/>
            <person name="Ovreas L."/>
            <person name="Rohde M."/>
            <person name="Galperin M.Y."/>
            <person name="Jogler C."/>
        </authorList>
    </citation>
    <scope>NUCLEOTIDE SEQUENCE [LARGE SCALE GENOMIC DNA]</scope>
    <source>
        <strain evidence="2 3">Pla52n</strain>
    </source>
</reference>
<protein>
    <submittedName>
        <fullName evidence="2">Uncharacterized protein</fullName>
    </submittedName>
</protein>
<evidence type="ECO:0000313" key="3">
    <source>
        <dbReference type="Proteomes" id="UP000320176"/>
    </source>
</evidence>
<evidence type="ECO:0000313" key="2">
    <source>
        <dbReference type="EMBL" id="TWU04767.1"/>
    </source>
</evidence>
<accession>A0A5C6AZ62</accession>
<evidence type="ECO:0000256" key="1">
    <source>
        <dbReference type="SAM" id="MobiDB-lite"/>
    </source>
</evidence>
<comment type="caution">
    <text evidence="2">The sequence shown here is derived from an EMBL/GenBank/DDBJ whole genome shotgun (WGS) entry which is preliminary data.</text>
</comment>